<keyword evidence="8 13" id="KW-0720">Serine protease</keyword>
<dbReference type="GO" id="GO:0030246">
    <property type="term" value="F:carbohydrate binding"/>
    <property type="evidence" value="ECO:0007669"/>
    <property type="project" value="UniProtKB-KW"/>
</dbReference>
<dbReference type="EC" id="3.4.21.84" evidence="12"/>
<sequence length="309" mass="34609">MTAQFCVVVSLAVCLWTAGEARSAPTVEQCGRPSIDPLLQAEDRILGGNEAAPGSWPWQAGFQLHHNLPLERHFCAGALIDKRHVLTASHCVRYFPSVVHPLIRIHLGSHQREANDTTEEEFAIEHICEHRASYKTYNDIAIIKLEKDVSLSEFIQPVCLPEYSITDTLPENTELYATGWGRIDRDKEDELADVLRQLQTRTLSADDCQKRLTVKLLDTLICTEHVMGSTCHGDSGGPLVRRDENGTWFLEGVISGGPRVCGDTKTPMRATRVSRFVRWIEEYRRRDAAGTLEDFCKPTDVKKTAVPSA</sequence>
<dbReference type="PRINTS" id="PR00722">
    <property type="entry name" value="CHYMOTRYPSIN"/>
</dbReference>
<evidence type="ECO:0000256" key="4">
    <source>
        <dbReference type="ARBA" id="ARBA00022729"/>
    </source>
</evidence>
<dbReference type="GO" id="GO:0004252">
    <property type="term" value="F:serine-type endopeptidase activity"/>
    <property type="evidence" value="ECO:0007669"/>
    <property type="project" value="InterPro"/>
</dbReference>
<dbReference type="FunFam" id="2.40.10.10:FF:000120">
    <property type="entry name" value="Putative serine protease"/>
    <property type="match status" value="1"/>
</dbReference>
<proteinExistence type="predicted"/>
<dbReference type="SMART" id="SM00020">
    <property type="entry name" value="Tryp_SPc"/>
    <property type="match status" value="1"/>
</dbReference>
<dbReference type="InterPro" id="IPR001254">
    <property type="entry name" value="Trypsin_dom"/>
</dbReference>
<evidence type="ECO:0000259" key="15">
    <source>
        <dbReference type="PROSITE" id="PS50240"/>
    </source>
</evidence>
<keyword evidence="5" id="KW-0430">Lectin</keyword>
<dbReference type="CDD" id="cd00190">
    <property type="entry name" value="Tryp_SPc"/>
    <property type="match status" value="1"/>
</dbReference>
<dbReference type="PROSITE" id="PS50240">
    <property type="entry name" value="TRYPSIN_DOM"/>
    <property type="match status" value="1"/>
</dbReference>
<evidence type="ECO:0000256" key="7">
    <source>
        <dbReference type="ARBA" id="ARBA00022820"/>
    </source>
</evidence>
<dbReference type="GO" id="GO:0007155">
    <property type="term" value="P:cell adhesion"/>
    <property type="evidence" value="ECO:0007669"/>
    <property type="project" value="UniProtKB-KW"/>
</dbReference>
<feature type="chain" id="PRO_5007285705" description="limulus clotting factor C" evidence="14">
    <location>
        <begin position="22"/>
        <end position="309"/>
    </location>
</feature>
<evidence type="ECO:0000256" key="2">
    <source>
        <dbReference type="ARBA" id="ARBA00022659"/>
    </source>
</evidence>
<protein>
    <recommendedName>
        <fullName evidence="12">limulus clotting factor C</fullName>
        <ecNumber evidence="12">3.4.21.84</ecNumber>
    </recommendedName>
</protein>
<dbReference type="SUPFAM" id="SSF50494">
    <property type="entry name" value="Trypsin-like serine proteases"/>
    <property type="match status" value="1"/>
</dbReference>
<evidence type="ECO:0000313" key="16">
    <source>
        <dbReference type="EMBL" id="JAP81579.1"/>
    </source>
</evidence>
<keyword evidence="9" id="KW-0130">Cell adhesion</keyword>
<dbReference type="GO" id="GO:0006508">
    <property type="term" value="P:proteolysis"/>
    <property type="evidence" value="ECO:0007669"/>
    <property type="project" value="UniProtKB-KW"/>
</dbReference>
<dbReference type="InterPro" id="IPR043504">
    <property type="entry name" value="Peptidase_S1_PA_chymotrypsin"/>
</dbReference>
<evidence type="ECO:0000256" key="3">
    <source>
        <dbReference type="ARBA" id="ARBA00022670"/>
    </source>
</evidence>
<dbReference type="InterPro" id="IPR033116">
    <property type="entry name" value="TRYPSIN_SER"/>
</dbReference>
<evidence type="ECO:0000256" key="11">
    <source>
        <dbReference type="ARBA" id="ARBA00052079"/>
    </source>
</evidence>
<organism evidence="16">
    <name type="scientific">Rhipicephalus appendiculatus</name>
    <name type="common">Brown ear tick</name>
    <dbReference type="NCBI Taxonomy" id="34631"/>
    <lineage>
        <taxon>Eukaryota</taxon>
        <taxon>Metazoa</taxon>
        <taxon>Ecdysozoa</taxon>
        <taxon>Arthropoda</taxon>
        <taxon>Chelicerata</taxon>
        <taxon>Arachnida</taxon>
        <taxon>Acari</taxon>
        <taxon>Parasitiformes</taxon>
        <taxon>Ixodida</taxon>
        <taxon>Ixodoidea</taxon>
        <taxon>Ixodidae</taxon>
        <taxon>Rhipicephalinae</taxon>
        <taxon>Rhipicephalus</taxon>
        <taxon>Rhipicephalus</taxon>
    </lineage>
</organism>
<evidence type="ECO:0000256" key="6">
    <source>
        <dbReference type="ARBA" id="ARBA00022801"/>
    </source>
</evidence>
<keyword evidence="1" id="KW-0245">EGF-like domain</keyword>
<evidence type="ECO:0000256" key="9">
    <source>
        <dbReference type="ARBA" id="ARBA00022889"/>
    </source>
</evidence>
<evidence type="ECO:0000256" key="8">
    <source>
        <dbReference type="ARBA" id="ARBA00022825"/>
    </source>
</evidence>
<evidence type="ECO:0000256" key="12">
    <source>
        <dbReference type="ARBA" id="ARBA00066707"/>
    </source>
</evidence>
<dbReference type="GO" id="GO:0042381">
    <property type="term" value="P:hemolymph coagulation"/>
    <property type="evidence" value="ECO:0007669"/>
    <property type="project" value="UniProtKB-KW"/>
</dbReference>
<dbReference type="InterPro" id="IPR001314">
    <property type="entry name" value="Peptidase_S1A"/>
</dbReference>
<keyword evidence="6 13" id="KW-0378">Hydrolase</keyword>
<dbReference type="PANTHER" id="PTHR24252:SF7">
    <property type="entry name" value="HYALIN"/>
    <property type="match status" value="1"/>
</dbReference>
<dbReference type="AlphaFoldDB" id="A0A131YQP4"/>
<evidence type="ECO:0000256" key="14">
    <source>
        <dbReference type="SAM" id="SignalP"/>
    </source>
</evidence>
<dbReference type="InterPro" id="IPR009003">
    <property type="entry name" value="Peptidase_S1_PA"/>
</dbReference>
<dbReference type="InterPro" id="IPR018114">
    <property type="entry name" value="TRYPSIN_HIS"/>
</dbReference>
<keyword evidence="2" id="KW-0768">Sushi</keyword>
<comment type="catalytic activity">
    <reaction evidence="11">
        <text>Selective cleavage of 103-Arg-|-Ser-104 and 124-Ile-|-Ile-125 bonds in Limulus clotting factor B to form activated factor B. Cleavage of -Pro-Arg-|-Xaa- bonds in synthetic substrates.</text>
        <dbReference type="EC" id="3.4.21.84"/>
    </reaction>
</comment>
<feature type="signal peptide" evidence="14">
    <location>
        <begin position="1"/>
        <end position="21"/>
    </location>
</feature>
<reference evidence="16" key="1">
    <citation type="journal article" date="2016" name="Ticks Tick Borne Dis.">
        <title>De novo assembly and annotation of the salivary gland transcriptome of Rhipicephalus appendiculatus male and female ticks during blood feeding.</title>
        <authorList>
            <person name="de Castro M.H."/>
            <person name="de Klerk D."/>
            <person name="Pienaar R."/>
            <person name="Latif A.A."/>
            <person name="Rees D.J."/>
            <person name="Mans B.J."/>
        </authorList>
    </citation>
    <scope>NUCLEOTIDE SEQUENCE</scope>
    <source>
        <tissue evidence="16">Salivary glands</tissue>
    </source>
</reference>
<dbReference type="Pfam" id="PF00089">
    <property type="entry name" value="Trypsin"/>
    <property type="match status" value="1"/>
</dbReference>
<evidence type="ECO:0000256" key="1">
    <source>
        <dbReference type="ARBA" id="ARBA00022536"/>
    </source>
</evidence>
<name>A0A131YQP4_RHIAP</name>
<dbReference type="PROSITE" id="PS00135">
    <property type="entry name" value="TRYPSIN_SER"/>
    <property type="match status" value="1"/>
</dbReference>
<feature type="domain" description="Peptidase S1" evidence="15">
    <location>
        <begin position="45"/>
        <end position="285"/>
    </location>
</feature>
<accession>A0A131YQP4</accession>
<evidence type="ECO:0000256" key="13">
    <source>
        <dbReference type="RuleBase" id="RU363034"/>
    </source>
</evidence>
<keyword evidence="7" id="KW-0353">Hemolymph clotting</keyword>
<dbReference type="PANTHER" id="PTHR24252">
    <property type="entry name" value="ACROSIN-RELATED"/>
    <property type="match status" value="1"/>
</dbReference>
<dbReference type="Gene3D" id="2.40.10.10">
    <property type="entry name" value="Trypsin-like serine proteases"/>
    <property type="match status" value="1"/>
</dbReference>
<dbReference type="PROSITE" id="PS00134">
    <property type="entry name" value="TRYPSIN_HIS"/>
    <property type="match status" value="1"/>
</dbReference>
<evidence type="ECO:0000256" key="5">
    <source>
        <dbReference type="ARBA" id="ARBA00022734"/>
    </source>
</evidence>
<keyword evidence="4 14" id="KW-0732">Signal</keyword>
<keyword evidence="10" id="KW-1015">Disulfide bond</keyword>
<evidence type="ECO:0000256" key="10">
    <source>
        <dbReference type="ARBA" id="ARBA00023157"/>
    </source>
</evidence>
<keyword evidence="3 13" id="KW-0645">Protease</keyword>
<dbReference type="EMBL" id="GEDV01006978">
    <property type="protein sequence ID" value="JAP81579.1"/>
    <property type="molecule type" value="Transcribed_RNA"/>
</dbReference>